<dbReference type="Proteomes" id="UP000001058">
    <property type="component" value="Unassembled WGS sequence"/>
</dbReference>
<feature type="region of interest" description="Disordered" evidence="2">
    <location>
        <begin position="1131"/>
        <end position="1152"/>
    </location>
</feature>
<feature type="compositionally biased region" description="Pro residues" evidence="2">
    <location>
        <begin position="2145"/>
        <end position="2155"/>
    </location>
</feature>
<dbReference type="RefSeq" id="XP_002948357.1">
    <property type="nucleotide sequence ID" value="XM_002948311.1"/>
</dbReference>
<feature type="region of interest" description="Disordered" evidence="2">
    <location>
        <begin position="3221"/>
        <end position="3256"/>
    </location>
</feature>
<evidence type="ECO:0000313" key="3">
    <source>
        <dbReference type="EMBL" id="EFJ50764.1"/>
    </source>
</evidence>
<feature type="region of interest" description="Disordered" evidence="2">
    <location>
        <begin position="238"/>
        <end position="353"/>
    </location>
</feature>
<feature type="compositionally biased region" description="Low complexity" evidence="2">
    <location>
        <begin position="4445"/>
        <end position="4456"/>
    </location>
</feature>
<feature type="compositionally biased region" description="Basic and acidic residues" evidence="2">
    <location>
        <begin position="316"/>
        <end position="326"/>
    </location>
</feature>
<feature type="compositionally biased region" description="Low complexity" evidence="2">
    <location>
        <begin position="1253"/>
        <end position="1264"/>
    </location>
</feature>
<feature type="region of interest" description="Disordered" evidence="2">
    <location>
        <begin position="3841"/>
        <end position="3877"/>
    </location>
</feature>
<feature type="compositionally biased region" description="Low complexity" evidence="2">
    <location>
        <begin position="939"/>
        <end position="958"/>
    </location>
</feature>
<reference evidence="3 4" key="1">
    <citation type="journal article" date="2010" name="Science">
        <title>Genomic analysis of organismal complexity in the multicellular green alga Volvox carteri.</title>
        <authorList>
            <person name="Prochnik S.E."/>
            <person name="Umen J."/>
            <person name="Nedelcu A.M."/>
            <person name="Hallmann A."/>
            <person name="Miller S.M."/>
            <person name="Nishii I."/>
            <person name="Ferris P."/>
            <person name="Kuo A."/>
            <person name="Mitros T."/>
            <person name="Fritz-Laylin L.K."/>
            <person name="Hellsten U."/>
            <person name="Chapman J."/>
            <person name="Simakov O."/>
            <person name="Rensing S.A."/>
            <person name="Terry A."/>
            <person name="Pangilinan J."/>
            <person name="Kapitonov V."/>
            <person name="Jurka J."/>
            <person name="Salamov A."/>
            <person name="Shapiro H."/>
            <person name="Schmutz J."/>
            <person name="Grimwood J."/>
            <person name="Lindquist E."/>
            <person name="Lucas S."/>
            <person name="Grigoriev I.V."/>
            <person name="Schmitt R."/>
            <person name="Kirk D."/>
            <person name="Rokhsar D.S."/>
        </authorList>
    </citation>
    <scope>NUCLEOTIDE SEQUENCE [LARGE SCALE GENOMIC DNA]</scope>
    <source>
        <strain evidence="4">f. Nagariensis / Eve</strain>
    </source>
</reference>
<feature type="compositionally biased region" description="Acidic residues" evidence="2">
    <location>
        <begin position="4946"/>
        <end position="4972"/>
    </location>
</feature>
<feature type="region of interest" description="Disordered" evidence="2">
    <location>
        <begin position="5091"/>
        <end position="5114"/>
    </location>
</feature>
<accession>D8TPH3</accession>
<feature type="region of interest" description="Disordered" evidence="2">
    <location>
        <begin position="4248"/>
        <end position="4277"/>
    </location>
</feature>
<feature type="compositionally biased region" description="Gly residues" evidence="2">
    <location>
        <begin position="4866"/>
        <end position="4879"/>
    </location>
</feature>
<feature type="region of interest" description="Disordered" evidence="2">
    <location>
        <begin position="1682"/>
        <end position="1762"/>
    </location>
</feature>
<feature type="region of interest" description="Disordered" evidence="2">
    <location>
        <begin position="397"/>
        <end position="450"/>
    </location>
</feature>
<feature type="region of interest" description="Disordered" evidence="2">
    <location>
        <begin position="637"/>
        <end position="667"/>
    </location>
</feature>
<feature type="region of interest" description="Disordered" evidence="2">
    <location>
        <begin position="4433"/>
        <end position="4483"/>
    </location>
</feature>
<feature type="compositionally biased region" description="Basic and acidic residues" evidence="2">
    <location>
        <begin position="2442"/>
        <end position="2453"/>
    </location>
</feature>
<feature type="compositionally biased region" description="Low complexity" evidence="2">
    <location>
        <begin position="4267"/>
        <end position="4277"/>
    </location>
</feature>
<feature type="region of interest" description="Disordered" evidence="2">
    <location>
        <begin position="3479"/>
        <end position="3501"/>
    </location>
</feature>
<feature type="region of interest" description="Disordered" evidence="2">
    <location>
        <begin position="4514"/>
        <end position="4770"/>
    </location>
</feature>
<dbReference type="InterPro" id="IPR032675">
    <property type="entry name" value="LRR_dom_sf"/>
</dbReference>
<feature type="region of interest" description="Disordered" evidence="2">
    <location>
        <begin position="4796"/>
        <end position="4898"/>
    </location>
</feature>
<feature type="compositionally biased region" description="Acidic residues" evidence="2">
    <location>
        <begin position="3632"/>
        <end position="3642"/>
    </location>
</feature>
<feature type="region of interest" description="Disordered" evidence="2">
    <location>
        <begin position="1584"/>
        <end position="1630"/>
    </location>
</feature>
<feature type="region of interest" description="Disordered" evidence="2">
    <location>
        <begin position="900"/>
        <end position="919"/>
    </location>
</feature>
<sequence>MPTAAVCRDLSACQAQAALAVCAGLSAPLVSLAPAYAPVHATTSPSDPSLGVFSHLHGDAASGTGLDQLSAAQDILSSPALLPEWHAATATTAAHASPSSNSKRNAQRAIPKGNGSSTSQSISTSASASLNRISEVALSVLVMAELVQMLSGSARQASGATGYMPRGGAEAVLGLGLRRPASPGDYTAALATSPRGRSPAMLTAEELHQALASFDITLEDVRRAESVGAISPELLRGFSLRPTSSTPSPNPADSPRSPDARTSRPSPELGSLYSTPEAPAPGPVESLVRASVSTSSTLDPVTARPAADTATSLEAGKGDVWERLDLGRPAPQAAQPPPQQPEWPYTPGQGPWARVTGALEDAAEVAAIAAGALGTHTRRALDGVLYGAFARPTPRAALTDGGGGEGFSGSGAGGNSNGNGSGGGAGNGGHGGGSSGSSGGGGNKGSNGGDGSGGGAGWWWNPHLAHVLRMLAATCLLLPPDGQLRLFSNLCTSLERVGGDRGATDAALEAGAPRAGRMERRRSRGLRASLRPLLRRRLKAVQTNYTAAGHAQSAEPLFFQQDVLEQPSMDRVARSGCLLLQSPKVILDNSSSSSNDDPSAPAWPCVPDGLLKQLPQATVPELTPSNALLVRPQQLPGQVATEHDAWQQGQQGAEPHAGSSGAGDSKHSAPAAVELFAGVVAASLDLWTPATGVATAGSCAMAMAESARATNQADVAFPRVATEEETVATDSLLRESPGGAGATWTQPTSSWTDATTDTIPSRSSAAADDPKGADNGALWMAAYPLKPRLLPQLQPQATPWHPCADPLQAAAGPQVEEPQSQATAFPGHDNPRLRPDAAMDGEDSTRDEVPSPFRGCKPRPLVFHPRHHGSSRRNAMAATGATRSEGGERPISLRRLPAQEQSLARAAPRPPTVTCGGATPEVAQSSSFLATASSAWQFRPSRSTSSSSATSQRTQHSQLCQEQEHAQLRQHQQQQLGRSTQQGVWGDGQLSGESSMLTLVLDSRRSTCESFDLPAGTVGAMSLLLSQCQVAAGVPPPGFTVPLSPVAAFPVVDTAAPAAAASVPLAALACAAATATSTTPCALLCDCGDNTEIPDKSAVGYGAAVSLRATVLPLADSSQDGLKLAEPAEVEAAAKPHPDLKRRRHERPPVLSPCRHDICRDQVLSPHASSSGGAAAAVAPAAAPGPCGAITSTLAKTPATAKTGDSARAIAVAGYVPSRLAAAVATGITAPAGVDGGSFSYGIVRDNGHDGGASAASSRQSPSSDLPADELHLPDVLDLAELYRRSTRGGALLGPPPSTCTITGATVLAGAADAFVALEAQAWEASAHASAAAAGVADGNVAPACPHIAGVVSPVALRVPVAGAAATACPVRSECPDVATCLGVFTSPAVTAGGVWPVSRTSMDAASAVNPTSLAPARLTDPARGSPTSPAPASPISPVRACITSQAPDSPTSPSTAYLPPGNLGEVSPVSTANTHFEVAATVATTNKTDAAAAEAPNCVMAVDMDNLPEAHIPDPGDPFPCPLTEAGVSQAGPMAAVVCTPLEDSFTSGLSLISHTIKSHAEECEPAADSALALAAALAAHSPPGPTDASFLSMQRSPASGTGPAGSDGMAQDPGNDEIQSGGGGVEPSQLQLQQATEDSLDGLPGVTDSSPLPSPLHCQSTTVICRDLWASPFHCDVTVTTSQPQGPRAHGIDGAGDGQRSAVRVAHSVGDPSPEPLLGSYRSVPQPADPGTIPEPDVGSARQPADMESQSAAAASKDGALEEAMSGLPVMEASSAGSSSSNLAQPNTAVIVQMPEGAAMSRVAVHIPCAAVHPPSEASWIEAKDVPSLGRPCDATTASALQLVDAEEPAATHRRGTWPSYVPTTASFTAGSLCAAEATEAGATVASTFTAGIAAMAVAERPASTAVWGHGVLTRAWSCDVDAGPAPLGLGGRGLSTRRRPLQHFSSLQGLQTSSCLRRGGSSSVSGQALGSEAPQLQLRQHHPSSPAACDALDEVLSQLPRLGMAFEPGSGQAATVAVEPAAVGPRAVGKGGPWSPTRVAAAGTLATVPALAATIWARLASPAASAAGGISTAVPGSAAASVSSAVARRATLGGGSTPGGGEAQGIWLRTGTALTATAAVALVVLPIAVTAFFSSGHSAAPASPPRPPPPPTDSATAMILLSHPHHVSSSESDPNTDGDVDGDIFSGDVALSPQAHAESAIRMPQRVSQVLAAASAMAAGARGAAWRHLRTAHRNLWSDPGDCPTLPASGRPSLQLLSRPPGSLTQFSLADLLHDQAPGESLLMERLGSPFAGEHHSQLRLEDDLATAAMMLVDYRPLHAVPAEGPAAAVTTPAADSSSNIDTDQSATRLLLQAEPHKFLHDADPGLQQLPVLLTCASPVDAAPLPSCEAAIPASVPAAFGAAVGMSGGAVAPMPHSCLSVDGSPAAVTLTAGSLPPLSERRGDGTDKHSVVGSAPEPEAEIDEGQPCSSGWLERMLKGAGIGQGQVPASADVTSIAGGGREVFSSSSSPSEVALRSLGVRMSRGTRSAGGAAPIGGSLTAAAAALSAASPTAMASGTPRKAMVAVAAPAPSTTGLAEVLHEPPSDILRLITSPRAAWSQECLAPAHAHSFSVEYARGSPPPSPAKRNGTVAAANDTTTAGPFTAINSAEIAVGSPLSPSVVDLEEPVVTSPEEWILPTRAVPGSDGCDDVAAAPSAGGLSIEFLHIQRGGYDADFLEPTPRLHVVPSLVSGVIACPPARQEAPPVSPRHLGDISDTLADGQEVTMESCGSERLQVTAEAAMSDCHPDATPVVLPVAVIGSAGFAPSAAPATVSDPFTAEILAGTQNDRSDHCPGDVGQPVELKLAQMDHDGDAAGGSSTLEQVAVLDSTPDADPAVPGVACSPSPEAAVPLGIISGPAKAAHVDAVAMIDVVPGDLAIPFGSSDVGDAVAAASMKSGSIVGAVQGAGIPDSVAAEAAAATREVLEEVEEAIEWVIETALGGVVEGAEVLDTLVVAADDPPANVVQCAASAATADMRDTSGAQDAAAALIKSTDDVLENETSAAATKESPTDAGTAAVAAAAAVDDETGATTAIAEARPDTSGSTTIRVISAVDADSHATSASAVTATPLAKSAAAAQAMTTAVTVQDNPLYLSPQSEPTSPQDDDGAAAAAAGTGAAPEAPSFAVRNELFEATRVKSPESTVPAETAATVQKVADVDVAAVTIGKMEPGCVEALAADADAGADRDRESSGDRDIARLSSDPAAAETAQVVPEGPVEHVAPLVTCSPSKMTPYASLKAEAVDPTAPASAALTQAAAHKVHDQAPSPGIPGQTENGFGPSNRSSACGSGAPMEDAVHAQIENEAIVDGLGPGGPCTGQQAGIVEVPRIAAPARAAAGCTQASILLKSASVSSAALLATTAIACGVELGDTLSVPAAAEVLSAAKPEPAQTTGDTERPSGIAEGGWTTGPRAGAKLGPPGVLAAAQYNSVCASYAEPCRSSPHESEGPKAEGVCAEGPGSADVPAEGAQIARKSSAAATAPDAVGLTNRLSASADGTNSGSLCTSQPADADVDASLSCAPTAHEQALLALASTAAAAVQTPLLTNDADSGADADLHASGNLAVMDGRCTGEAKKYEALNEEENAVRRDTAGFDDADPDTDLDTNTVVDSGSDDDGELYVAESTPLRSLTDGSVLMVAAGSAPPDWAARAEVFLLLTPEQEARGDTQEGGGDWEHDAAGDGVATDTEDEGDEEEEDDMDDDEPGDDGGDGRSGLTTAQQGPAYVELPQKRCVESASWAQTAGLPDAFPTASVEGSNLQAENLARSDPSRHLGPQGSAATTAATTVAAVAAVAIQGIAATAAAAKPLSRIPKPPDNSGIASRTSRAHSHLPSAPTSLANPPSISRVLLFDFEASGQGQAATSNPATGPRSGGAVRRDSPYGFLPLSATRGQTSSRQHGPISSRVSFAGSTASSVASLGSGSTSSRLSAVSASAQSKAGRTGTFSSGASGSAAAGLGASTGIHTEASGAAARGTGLRPPIAPSIGRIAGAGSGVSSNGAAASSTISTTINDAVPVAGTTRAKALARNFEQRTTVVAAPPPLPPGRAMTSAAVAMRSRAGSAAAAVLTASQSAPAGNKAVSMPSPEAQAQTGKTATLRTPMLWPGSAPIQAKQGPAPSSGPQPAAPAASAMSATPAAAAATASKQGPGASAGVRMSAVSPVFRRVMRNSNTGEDSGSGDEGFGSPHLPPPPHSAREGTSASAFGAGRLMRGTSRASATHVPARGEAENHSTAAASVSAPPSVRTSWTAALRNAAPPSPLSVVKPASEAAAVPTGKSAASVRVPETAAPEAADLAPADASAHEAELEAASPESDTQSGSVEQLGSARSSRGCPPCYRPAAHFVPRTVACTAAAAGAAAAGAAAAAVPALQYQPSAATKRNPDGVVARVAAELERRVSERHLPSLPPSSLPRDSLNSPLSSIGSGGDSSQVTAAAGTPLHSSQSRRVQDLIRSHDVAAAASSGPQPRLSRVSFYADTVTGGASDESPPECTTSTPGRCDSTVDSEEAARLQSPASASAAAGGPEQQPGKQLPQKQLQSRPRHWTLSEEEEEEGSPSTLPPVMQPMAGTPWASPPQCPQLPCAETPESLPDSLREHRGDPQAPSPLVGFEAAESPLPQPRPVTVISEPSAEVPVASSCSGAPLPTAQEAAGQHQGGKEVGKDAVAQQLQPPPTSSRALVEMDGAPQAGQHEAALPAPVRERPGQVGQPAGLEHKSADGGADTAGSKPDAVEREGDLVLELRSEEVAAVTVVGDEALAGMAHSVCPADEKGSEPTLAQPGIGEEEEQSEASSSIGGADWDQLSEGQEEEEEDEEVEELGAAEDVDVLGRGEIGEGAGDGGSGGGGKNAVASNASCGRRGGSVGSATAAVADEAAGASSASRGLCEGTCGEIAGLLGANEDDNAGVEDGGAAVNDDDEAGDDDDDGDYSDDDDGDDEDVDVAALSEALSRGRLGQARTSQSLHGIDFTAVTAAAGAVARQLSSLGADCPSAGQPRAGTAGLTGSRGSTTAAFTRYREISSARAAATATAARAAVSGTVEALPPSSSKLKGLSKAIRTLLKGGKKGKKDKQRQHGGASSVGDGASSAYSCYDGASTFTGISEALSALEGLAALDGFSIAATSDTGVSHGSVATAPPGGGGNAASLERRRRKSLWKRMKRKLGKLMGLIPRSWEAAERHQAAAVALEAALVEARSLTAFVGRNAARAAHDREETALHVRSYYPAEGSKPENVLITEMCNALGGILARSCRPDQLFLWLEPHDMDVHVRGMAALGLFTALSVESVTQLAVQHFDLAAPAAAAAVAAAAPRLAALRLAGCAHLDSLPSVITSTHVTLRRLSLEGCGTWPEQLGKALAACADLEHLTVMLLPNGGGDGSGDAAAVPPMIPVCEALTRLTQLRSLCLELRLPAFEANADGSYDFVPYGESTVAAAAALARGFTALTRLSRLEVGDGGTQPHPSWRLELLHNLAGLPRLEELTWRRLECDPEATFALASSSSLTSLSVEKFRTVAPLAAVALAAAACATAEVQAEMATPAATATAAASAKPGELPSPRELAAAAVAAVAAAASAAEAGPPRVGRRAGPANTSQQQQQQLKLLLLPLPPRLCNLRVRYSGLSGMSLAALAALQLPPSLTSLELRNPKLEIGDGDVDQPAAARLLPEAALALGMGLTKLAVHCPDLQVLRIINETRQRNALAGPVGWAEAAGGGGGPAGGGHAPWLSNLGRLRQLRRLNLCGLKLGRIDAEALARHATALEVPIEFMTLRCLRRLGGPGTGMPTPAQYDQSALGVSLRWLHDEGSPGDCWREANAPGVAVFACSESLRRLLGSPQFLSQAAESQSRHSSS</sequence>
<dbReference type="Gene3D" id="3.80.10.10">
    <property type="entry name" value="Ribonuclease Inhibitor"/>
    <property type="match status" value="1"/>
</dbReference>
<feature type="region of interest" description="Disordered" evidence="2">
    <location>
        <begin position="1413"/>
        <end position="1437"/>
    </location>
</feature>
<feature type="compositionally biased region" description="Polar residues" evidence="2">
    <location>
        <begin position="3314"/>
        <end position="3328"/>
    </location>
</feature>
<name>D8TPH3_VOLCA</name>
<feature type="region of interest" description="Disordered" evidence="2">
    <location>
        <begin position="4110"/>
        <end position="4167"/>
    </location>
</feature>
<feature type="compositionally biased region" description="Low complexity" evidence="2">
    <location>
        <begin position="4323"/>
        <end position="4335"/>
    </location>
</feature>
<dbReference type="STRING" id="3068.D8TPH3"/>
<feature type="compositionally biased region" description="Polar residues" evidence="2">
    <location>
        <begin position="1591"/>
        <end position="1601"/>
    </location>
</feature>
<protein>
    <submittedName>
        <fullName evidence="3">Uncharacterized protein</fullName>
    </submittedName>
</protein>
<feature type="region of interest" description="Disordered" evidence="2">
    <location>
        <begin position="796"/>
        <end position="895"/>
    </location>
</feature>
<organism evidence="4">
    <name type="scientific">Volvox carteri f. nagariensis</name>
    <dbReference type="NCBI Taxonomy" id="3068"/>
    <lineage>
        <taxon>Eukaryota</taxon>
        <taxon>Viridiplantae</taxon>
        <taxon>Chlorophyta</taxon>
        <taxon>core chlorophytes</taxon>
        <taxon>Chlorophyceae</taxon>
        <taxon>CS clade</taxon>
        <taxon>Chlamydomonadales</taxon>
        <taxon>Volvocaceae</taxon>
        <taxon>Volvox</taxon>
    </lineage>
</organism>
<feature type="region of interest" description="Disordered" evidence="2">
    <location>
        <begin position="733"/>
        <end position="772"/>
    </location>
</feature>
<feature type="compositionally biased region" description="Gly residues" evidence="2">
    <location>
        <begin position="400"/>
        <end position="450"/>
    </location>
</feature>
<feature type="region of interest" description="Disordered" evidence="2">
    <location>
        <begin position="2139"/>
        <end position="2159"/>
    </location>
</feature>
<feature type="compositionally biased region" description="Low complexity" evidence="2">
    <location>
        <begin position="3151"/>
        <end position="3161"/>
    </location>
</feature>
<evidence type="ECO:0000313" key="4">
    <source>
        <dbReference type="Proteomes" id="UP000001058"/>
    </source>
</evidence>
<feature type="region of interest" description="Disordered" evidence="2">
    <location>
        <begin position="2437"/>
        <end position="2470"/>
    </location>
</feature>
<feature type="region of interest" description="Disordered" evidence="2">
    <location>
        <begin position="3291"/>
        <end position="3334"/>
    </location>
</feature>
<feature type="compositionally biased region" description="Polar residues" evidence="2">
    <location>
        <begin position="4124"/>
        <end position="4134"/>
    </location>
</feature>
<feature type="region of interest" description="Disordered" evidence="2">
    <location>
        <begin position="3973"/>
        <end position="3993"/>
    </location>
</feature>
<feature type="region of interest" description="Disordered" evidence="2">
    <location>
        <begin position="3425"/>
        <end position="3453"/>
    </location>
</feature>
<dbReference type="EMBL" id="GL378330">
    <property type="protein sequence ID" value="EFJ50764.1"/>
    <property type="molecule type" value="Genomic_DNA"/>
</dbReference>
<feature type="compositionally biased region" description="Low complexity" evidence="2">
    <location>
        <begin position="4822"/>
        <end position="4837"/>
    </location>
</feature>
<feature type="region of interest" description="Disordered" evidence="2">
    <location>
        <begin position="3134"/>
        <end position="3164"/>
    </location>
</feature>
<feature type="compositionally biased region" description="Basic and acidic residues" evidence="2">
    <location>
        <begin position="3702"/>
        <end position="3718"/>
    </location>
</feature>
<feature type="compositionally biased region" description="Low complexity" evidence="2">
    <location>
        <begin position="969"/>
        <end position="983"/>
    </location>
</feature>
<feature type="compositionally biased region" description="Basic and acidic residues" evidence="2">
    <location>
        <begin position="3621"/>
        <end position="3631"/>
    </location>
</feature>
<feature type="compositionally biased region" description="Polar residues" evidence="2">
    <location>
        <begin position="3894"/>
        <end position="3904"/>
    </location>
</feature>
<dbReference type="GO" id="GO:0005930">
    <property type="term" value="C:axoneme"/>
    <property type="evidence" value="ECO:0007669"/>
    <property type="project" value="UniProtKB-SubCell"/>
</dbReference>
<feature type="region of interest" description="Disordered" evidence="2">
    <location>
        <begin position="4205"/>
        <end position="4236"/>
    </location>
</feature>
<feature type="compositionally biased region" description="Acidic residues" evidence="2">
    <location>
        <begin position="3725"/>
        <end position="3747"/>
    </location>
</feature>
<comment type="subcellular location">
    <subcellularLocation>
        <location evidence="1">Cytoplasm</location>
        <location evidence="1">Cytoskeleton</location>
        <location evidence="1">Cilium axoneme</location>
    </subcellularLocation>
</comment>
<feature type="region of interest" description="Disordered" evidence="2">
    <location>
        <begin position="5158"/>
        <end position="5178"/>
    </location>
</feature>
<feature type="region of interest" description="Disordered" evidence="2">
    <location>
        <begin position="89"/>
        <end position="122"/>
    </location>
</feature>
<feature type="compositionally biased region" description="Basic and acidic residues" evidence="2">
    <location>
        <begin position="3225"/>
        <end position="3239"/>
    </location>
</feature>
<feature type="compositionally biased region" description="Low complexity" evidence="2">
    <location>
        <begin position="4544"/>
        <end position="4572"/>
    </location>
</feature>
<feature type="region of interest" description="Disordered" evidence="2">
    <location>
        <begin position="935"/>
        <end position="988"/>
    </location>
</feature>
<feature type="compositionally biased region" description="Basic and acidic residues" evidence="2">
    <location>
        <begin position="829"/>
        <end position="849"/>
    </location>
</feature>
<feature type="compositionally biased region" description="Polar residues" evidence="2">
    <location>
        <begin position="743"/>
        <end position="764"/>
    </location>
</feature>
<dbReference type="SUPFAM" id="SSF52047">
    <property type="entry name" value="RNI-like"/>
    <property type="match status" value="1"/>
</dbReference>
<keyword evidence="4" id="KW-1185">Reference proteome</keyword>
<dbReference type="InParanoid" id="D8TPH3"/>
<feature type="region of interest" description="Disordered" evidence="2">
    <location>
        <begin position="4927"/>
        <end position="4972"/>
    </location>
</feature>
<dbReference type="KEGG" id="vcn:VOLCADRAFT_88618"/>
<gene>
    <name evidence="3" type="ORF">VOLCADRAFT_88618</name>
</gene>
<dbReference type="OrthoDB" id="548044at2759"/>
<dbReference type="GeneID" id="9624354"/>
<feature type="region of interest" description="Disordered" evidence="2">
    <location>
        <begin position="1250"/>
        <end position="1270"/>
    </location>
</feature>
<evidence type="ECO:0000256" key="2">
    <source>
        <dbReference type="SAM" id="MobiDB-lite"/>
    </source>
</evidence>
<feature type="compositionally biased region" description="Acidic residues" evidence="2">
    <location>
        <begin position="4838"/>
        <end position="4858"/>
    </location>
</feature>
<feature type="region of interest" description="Disordered" evidence="2">
    <location>
        <begin position="3894"/>
        <end position="3943"/>
    </location>
</feature>
<proteinExistence type="predicted"/>
<evidence type="ECO:0000256" key="1">
    <source>
        <dbReference type="ARBA" id="ARBA00004430"/>
    </source>
</evidence>
<feature type="region of interest" description="Disordered" evidence="2">
    <location>
        <begin position="3702"/>
        <end position="3762"/>
    </location>
</feature>
<feature type="compositionally biased region" description="Polar residues" evidence="2">
    <location>
        <begin position="4350"/>
        <end position="4364"/>
    </location>
</feature>
<feature type="region of interest" description="Disordered" evidence="2">
    <location>
        <begin position="4305"/>
        <end position="4367"/>
    </location>
</feature>
<feature type="compositionally biased region" description="Basic residues" evidence="2">
    <location>
        <begin position="5093"/>
        <end position="5104"/>
    </location>
</feature>
<feature type="region of interest" description="Disordered" evidence="2">
    <location>
        <begin position="3621"/>
        <end position="3657"/>
    </location>
</feature>